<organism evidence="2 3">
    <name type="scientific">Amanita thiersii Skay4041</name>
    <dbReference type="NCBI Taxonomy" id="703135"/>
    <lineage>
        <taxon>Eukaryota</taxon>
        <taxon>Fungi</taxon>
        <taxon>Dikarya</taxon>
        <taxon>Basidiomycota</taxon>
        <taxon>Agaricomycotina</taxon>
        <taxon>Agaricomycetes</taxon>
        <taxon>Agaricomycetidae</taxon>
        <taxon>Agaricales</taxon>
        <taxon>Pluteineae</taxon>
        <taxon>Amanitaceae</taxon>
        <taxon>Amanita</taxon>
    </lineage>
</organism>
<evidence type="ECO:0000313" key="2">
    <source>
        <dbReference type="EMBL" id="PFH49298.1"/>
    </source>
</evidence>
<evidence type="ECO:0000256" key="1">
    <source>
        <dbReference type="SAM" id="Coils"/>
    </source>
</evidence>
<name>A0A2A9NGU9_9AGAR</name>
<dbReference type="AlphaFoldDB" id="A0A2A9NGU9"/>
<sequence length="183" mass="20683">MMVGGAGGGTEEPDWSLDQALAQIQQLLGAVNNLQHTIAQQGQMIAQLQAQAPGQTATPRGPKMAMPQIYDEVDPIELLYSDIYKVFGDPNKQATTIQEIMTIRQGSKTGEEHVQLFKQCYMRSNYGEMAGIHEFKRSLNTPLLDKCMAIPNLPDTLEKWYNLVIRLDWQWRQMVAKWKIFAA</sequence>
<dbReference type="EMBL" id="KZ302033">
    <property type="protein sequence ID" value="PFH49298.1"/>
    <property type="molecule type" value="Genomic_DNA"/>
</dbReference>
<reference evidence="2 3" key="1">
    <citation type="submission" date="2014-02" db="EMBL/GenBank/DDBJ databases">
        <title>Transposable element dynamics among asymbiotic and ectomycorrhizal Amanita fungi.</title>
        <authorList>
            <consortium name="DOE Joint Genome Institute"/>
            <person name="Hess J."/>
            <person name="Skrede I."/>
            <person name="Wolfe B."/>
            <person name="LaButti K."/>
            <person name="Ohm R.A."/>
            <person name="Grigoriev I.V."/>
            <person name="Pringle A."/>
        </authorList>
    </citation>
    <scope>NUCLEOTIDE SEQUENCE [LARGE SCALE GENOMIC DNA]</scope>
    <source>
        <strain evidence="2 3">SKay4041</strain>
    </source>
</reference>
<accession>A0A2A9NGU9</accession>
<feature type="coiled-coil region" evidence="1">
    <location>
        <begin position="17"/>
        <end position="51"/>
    </location>
</feature>
<keyword evidence="3" id="KW-1185">Reference proteome</keyword>
<protein>
    <recommendedName>
        <fullName evidence="4">Retrotransposon gag domain-containing protein</fullName>
    </recommendedName>
</protein>
<evidence type="ECO:0008006" key="4">
    <source>
        <dbReference type="Google" id="ProtNLM"/>
    </source>
</evidence>
<dbReference type="Proteomes" id="UP000242287">
    <property type="component" value="Unassembled WGS sequence"/>
</dbReference>
<proteinExistence type="predicted"/>
<evidence type="ECO:0000313" key="3">
    <source>
        <dbReference type="Proteomes" id="UP000242287"/>
    </source>
</evidence>
<keyword evidence="1" id="KW-0175">Coiled coil</keyword>
<gene>
    <name evidence="2" type="ORF">AMATHDRAFT_5003</name>
</gene>